<feature type="transmembrane region" description="Helical" evidence="9">
    <location>
        <begin position="53"/>
        <end position="72"/>
    </location>
</feature>
<dbReference type="InterPro" id="IPR006370">
    <property type="entry name" value="HB_polyprenyltransferase-like"/>
</dbReference>
<accession>A0ABU1JBJ8</accession>
<dbReference type="PANTHER" id="PTHR11048">
    <property type="entry name" value="PRENYLTRANSFERASES"/>
    <property type="match status" value="1"/>
</dbReference>
<dbReference type="GO" id="GO:0008412">
    <property type="term" value="F:4-hydroxybenzoate polyprenyltransferase activity"/>
    <property type="evidence" value="ECO:0007669"/>
    <property type="project" value="UniProtKB-EC"/>
</dbReference>
<dbReference type="Proteomes" id="UP001185069">
    <property type="component" value="Unassembled WGS sequence"/>
</dbReference>
<keyword evidence="7 9" id="KW-1133">Transmembrane helix</keyword>
<dbReference type="InterPro" id="IPR039653">
    <property type="entry name" value="Prenyltransferase"/>
</dbReference>
<evidence type="ECO:0000256" key="1">
    <source>
        <dbReference type="ARBA" id="ARBA00001946"/>
    </source>
</evidence>
<keyword evidence="8 9" id="KW-0472">Membrane</keyword>
<proteinExistence type="inferred from homology"/>
<dbReference type="RefSeq" id="WP_309797888.1">
    <property type="nucleotide sequence ID" value="NZ_BAAAHY010000005.1"/>
</dbReference>
<dbReference type="HAMAP" id="MF_01635">
    <property type="entry name" value="UbiA"/>
    <property type="match status" value="1"/>
</dbReference>
<evidence type="ECO:0000256" key="9">
    <source>
        <dbReference type="SAM" id="Phobius"/>
    </source>
</evidence>
<evidence type="ECO:0000256" key="3">
    <source>
        <dbReference type="ARBA" id="ARBA00005985"/>
    </source>
</evidence>
<dbReference type="PROSITE" id="PS00943">
    <property type="entry name" value="UBIA"/>
    <property type="match status" value="1"/>
</dbReference>
<dbReference type="InterPro" id="IPR030470">
    <property type="entry name" value="UbiA_prenylTrfase_CS"/>
</dbReference>
<reference evidence="10 11" key="1">
    <citation type="submission" date="2023-07" db="EMBL/GenBank/DDBJ databases">
        <title>Sequencing the genomes of 1000 actinobacteria strains.</title>
        <authorList>
            <person name="Klenk H.-P."/>
        </authorList>
    </citation>
    <scope>NUCLEOTIDE SEQUENCE [LARGE SCALE GENOMIC DNA]</scope>
    <source>
        <strain evidence="10 11">DSM 14555</strain>
    </source>
</reference>
<keyword evidence="4" id="KW-1003">Cell membrane</keyword>
<keyword evidence="4" id="KW-0997">Cell inner membrane</keyword>
<feature type="transmembrane region" description="Helical" evidence="9">
    <location>
        <begin position="222"/>
        <end position="240"/>
    </location>
</feature>
<gene>
    <name evidence="10" type="ORF">JOE69_001753</name>
</gene>
<dbReference type="EMBL" id="JAVDQF010000001">
    <property type="protein sequence ID" value="MDR6269515.1"/>
    <property type="molecule type" value="Genomic_DNA"/>
</dbReference>
<dbReference type="Gene3D" id="1.20.120.1780">
    <property type="entry name" value="UbiA prenyltransferase"/>
    <property type="match status" value="1"/>
</dbReference>
<evidence type="ECO:0000256" key="8">
    <source>
        <dbReference type="ARBA" id="ARBA00023136"/>
    </source>
</evidence>
<keyword evidence="6 9" id="KW-0812">Transmembrane</keyword>
<organism evidence="10 11">
    <name type="scientific">Arthrobacter russicus</name>
    <dbReference type="NCBI Taxonomy" id="172040"/>
    <lineage>
        <taxon>Bacteria</taxon>
        <taxon>Bacillati</taxon>
        <taxon>Actinomycetota</taxon>
        <taxon>Actinomycetes</taxon>
        <taxon>Micrococcales</taxon>
        <taxon>Micrococcaceae</taxon>
        <taxon>Arthrobacter</taxon>
    </lineage>
</organism>
<evidence type="ECO:0000256" key="6">
    <source>
        <dbReference type="ARBA" id="ARBA00022692"/>
    </source>
</evidence>
<comment type="subcellular location">
    <subcellularLocation>
        <location evidence="2">Membrane</location>
        <topology evidence="2">Multi-pass membrane protein</topology>
    </subcellularLocation>
</comment>
<evidence type="ECO:0000256" key="7">
    <source>
        <dbReference type="ARBA" id="ARBA00022989"/>
    </source>
</evidence>
<dbReference type="EC" id="2.5.1.39" evidence="10"/>
<keyword evidence="5 10" id="KW-0808">Transferase</keyword>
<comment type="cofactor">
    <cofactor evidence="1">
        <name>Mg(2+)</name>
        <dbReference type="ChEBI" id="CHEBI:18420"/>
    </cofactor>
</comment>
<feature type="transmembrane region" description="Helical" evidence="9">
    <location>
        <begin position="278"/>
        <end position="297"/>
    </location>
</feature>
<keyword evidence="11" id="KW-1185">Reference proteome</keyword>
<dbReference type="InterPro" id="IPR044878">
    <property type="entry name" value="UbiA_sf"/>
</dbReference>
<name>A0ABU1JBJ8_9MICC</name>
<feature type="transmembrane region" description="Helical" evidence="9">
    <location>
        <begin position="177"/>
        <end position="196"/>
    </location>
</feature>
<dbReference type="Pfam" id="PF01040">
    <property type="entry name" value="UbiA"/>
    <property type="match status" value="1"/>
</dbReference>
<feature type="transmembrane region" description="Helical" evidence="9">
    <location>
        <begin position="93"/>
        <end position="109"/>
    </location>
</feature>
<feature type="transmembrane region" description="Helical" evidence="9">
    <location>
        <begin position="246"/>
        <end position="266"/>
    </location>
</feature>
<evidence type="ECO:0000256" key="5">
    <source>
        <dbReference type="ARBA" id="ARBA00022679"/>
    </source>
</evidence>
<protein>
    <submittedName>
        <fullName evidence="10">4-hydroxybenzoate polyprenyltransferase</fullName>
        <ecNumber evidence="10">2.5.1.39</ecNumber>
    </submittedName>
</protein>
<feature type="transmembrane region" description="Helical" evidence="9">
    <location>
        <begin position="30"/>
        <end position="47"/>
    </location>
</feature>
<dbReference type="InterPro" id="IPR000537">
    <property type="entry name" value="UbiA_prenyltransferase"/>
</dbReference>
<dbReference type="PANTHER" id="PTHR11048:SF28">
    <property type="entry name" value="4-HYDROXYBENZOATE POLYPRENYLTRANSFERASE, MITOCHONDRIAL"/>
    <property type="match status" value="1"/>
</dbReference>
<evidence type="ECO:0000313" key="10">
    <source>
        <dbReference type="EMBL" id="MDR6269515.1"/>
    </source>
</evidence>
<evidence type="ECO:0000256" key="2">
    <source>
        <dbReference type="ARBA" id="ARBA00004141"/>
    </source>
</evidence>
<evidence type="ECO:0000256" key="4">
    <source>
        <dbReference type="ARBA" id="ARBA00022519"/>
    </source>
</evidence>
<feature type="transmembrane region" description="Helical" evidence="9">
    <location>
        <begin position="115"/>
        <end position="138"/>
    </location>
</feature>
<comment type="similarity">
    <text evidence="3">Belongs to the UbiA prenyltransferase family.</text>
</comment>
<feature type="transmembrane region" description="Helical" evidence="9">
    <location>
        <begin position="145"/>
        <end position="165"/>
    </location>
</feature>
<comment type="caution">
    <text evidence="10">The sequence shown here is derived from an EMBL/GenBank/DDBJ whole genome shotgun (WGS) entry which is preliminary data.</text>
</comment>
<sequence>MLHKISADVVTKSPEPIRSYLVLMRLDRPTGYVLYLLPGLWSVAFAFEGPSDLLAVLALIVAAVLIRGFACASNDVTDKEIDRRVARTVGRPIAAGTISVRNGILWAAAQALAALLVLAAVNVQTALVALATYPLIVAYPFMKRFFVWPSAFLGLVMSTYVFVGWTAATGDAGYPPQVYGLFVAGTFWTMIHDAIYSHQDKEYDRKIGVKSSALLFGNATKAWLSIFILLSVASLLWAGSLTPIGWAFYLIVLLAAMYLCYLVVRVDLDNPKTCWDTFVANTYYGWIVLAAVIAGRFT</sequence>
<evidence type="ECO:0000313" key="11">
    <source>
        <dbReference type="Proteomes" id="UP001185069"/>
    </source>
</evidence>
<dbReference type="Gene3D" id="1.10.357.140">
    <property type="entry name" value="UbiA prenyltransferase"/>
    <property type="match status" value="1"/>
</dbReference>
<dbReference type="CDD" id="cd13959">
    <property type="entry name" value="PT_UbiA_COQ2"/>
    <property type="match status" value="1"/>
</dbReference>